<dbReference type="AlphaFoldDB" id="A0ABD0ZF82"/>
<sequence>SVTVSICEEVSSGGETATSAATVVFSTGGCDSPSVEEVVMTDPEEDQQHHGGVHFLSHELRTDLSTDTEDAEESCGGLPAARRDLLEYLINEDGSVVCKWCGELLPSRTHWYRHKYKLHIASPPGPATLFKCFKCNVFFKSRKGYLGHVTTRHSDSSEQKPSACNRRARRTSEDFQASPEEYEKQREKEEKLVADIIDRVKRECEAQGSTVSRKGYSRRTTVMHT</sequence>
<evidence type="ECO:0000313" key="3">
    <source>
        <dbReference type="EMBL" id="KAL1140953.1"/>
    </source>
</evidence>
<comment type="caution">
    <text evidence="3">The sequence shown here is derived from an EMBL/GenBank/DDBJ whole genome shotgun (WGS) entry which is preliminary data.</text>
</comment>
<dbReference type="InterPro" id="IPR013087">
    <property type="entry name" value="Znf_C2H2_type"/>
</dbReference>
<feature type="non-terminal residue" evidence="3">
    <location>
        <position position="1"/>
    </location>
</feature>
<keyword evidence="4" id="KW-1185">Reference proteome</keyword>
<dbReference type="EMBL" id="JBFDAA010000001">
    <property type="protein sequence ID" value="KAL1140953.1"/>
    <property type="molecule type" value="Genomic_DNA"/>
</dbReference>
<proteinExistence type="predicted"/>
<organism evidence="3 4">
    <name type="scientific">Ranatra chinensis</name>
    <dbReference type="NCBI Taxonomy" id="642074"/>
    <lineage>
        <taxon>Eukaryota</taxon>
        <taxon>Metazoa</taxon>
        <taxon>Ecdysozoa</taxon>
        <taxon>Arthropoda</taxon>
        <taxon>Hexapoda</taxon>
        <taxon>Insecta</taxon>
        <taxon>Pterygota</taxon>
        <taxon>Neoptera</taxon>
        <taxon>Paraneoptera</taxon>
        <taxon>Hemiptera</taxon>
        <taxon>Heteroptera</taxon>
        <taxon>Panheteroptera</taxon>
        <taxon>Nepomorpha</taxon>
        <taxon>Nepidae</taxon>
        <taxon>Ranatrinae</taxon>
        <taxon>Ranatra</taxon>
    </lineage>
</organism>
<name>A0ABD0ZF82_9HEMI</name>
<protein>
    <recommendedName>
        <fullName evidence="2">C2H2-type domain-containing protein</fullName>
    </recommendedName>
</protein>
<reference evidence="3 4" key="1">
    <citation type="submission" date="2024-07" db="EMBL/GenBank/DDBJ databases">
        <title>Chromosome-level genome assembly of the water stick insect Ranatra chinensis (Heteroptera: Nepidae).</title>
        <authorList>
            <person name="Liu X."/>
        </authorList>
    </citation>
    <scope>NUCLEOTIDE SEQUENCE [LARGE SCALE GENOMIC DNA]</scope>
    <source>
        <strain evidence="3">Cailab_2021Rc</strain>
        <tissue evidence="3">Muscle</tissue>
    </source>
</reference>
<evidence type="ECO:0000259" key="2">
    <source>
        <dbReference type="PROSITE" id="PS00028"/>
    </source>
</evidence>
<feature type="region of interest" description="Disordered" evidence="1">
    <location>
        <begin position="149"/>
        <end position="188"/>
    </location>
</feature>
<dbReference type="SMART" id="SM00355">
    <property type="entry name" value="ZnF_C2H2"/>
    <property type="match status" value="2"/>
</dbReference>
<dbReference type="PROSITE" id="PS00028">
    <property type="entry name" value="ZINC_FINGER_C2H2_1"/>
    <property type="match status" value="2"/>
</dbReference>
<evidence type="ECO:0000313" key="4">
    <source>
        <dbReference type="Proteomes" id="UP001558652"/>
    </source>
</evidence>
<accession>A0ABD0ZF82</accession>
<feature type="domain" description="C2H2-type" evidence="2">
    <location>
        <begin position="98"/>
        <end position="119"/>
    </location>
</feature>
<feature type="domain" description="C2H2-type" evidence="2">
    <location>
        <begin position="132"/>
        <end position="153"/>
    </location>
</feature>
<dbReference type="Gene3D" id="3.30.160.60">
    <property type="entry name" value="Classic Zinc Finger"/>
    <property type="match status" value="1"/>
</dbReference>
<evidence type="ECO:0000256" key="1">
    <source>
        <dbReference type="SAM" id="MobiDB-lite"/>
    </source>
</evidence>
<dbReference type="Proteomes" id="UP001558652">
    <property type="component" value="Unassembled WGS sequence"/>
</dbReference>
<gene>
    <name evidence="3" type="ORF">AAG570_000881</name>
</gene>